<comment type="caution">
    <text evidence="11">The sequence shown here is derived from an EMBL/GenBank/DDBJ whole genome shotgun (WGS) entry which is preliminary data.</text>
</comment>
<evidence type="ECO:0000313" key="12">
    <source>
        <dbReference type="Proteomes" id="UP000526942"/>
    </source>
</evidence>
<dbReference type="Pfam" id="PF00069">
    <property type="entry name" value="Pkinase"/>
    <property type="match status" value="1"/>
</dbReference>
<sequence length="93" mass="10803">LSEDMAWWFFRQVLEAVRHCQNCGVLHRDIKSENLIVDLDTGDLKLIDFGAGTLLRDTAYTEFIGTRVYSPPEVFRHRRYYGRPATVWSLGVL</sequence>
<dbReference type="InterPro" id="IPR008271">
    <property type="entry name" value="Ser/Thr_kinase_AS"/>
</dbReference>
<dbReference type="GO" id="GO:0007346">
    <property type="term" value="P:regulation of mitotic cell cycle"/>
    <property type="evidence" value="ECO:0007669"/>
    <property type="project" value="TreeGrafter"/>
</dbReference>
<evidence type="ECO:0000256" key="9">
    <source>
        <dbReference type="ARBA" id="ARBA00048679"/>
    </source>
</evidence>
<dbReference type="GO" id="GO:0005524">
    <property type="term" value="F:ATP binding"/>
    <property type="evidence" value="ECO:0007669"/>
    <property type="project" value="UniProtKB-KW"/>
</dbReference>
<dbReference type="InterPro" id="IPR051138">
    <property type="entry name" value="PIM_Ser/Thr_kinase"/>
</dbReference>
<evidence type="ECO:0000256" key="7">
    <source>
        <dbReference type="ARBA" id="ARBA00022840"/>
    </source>
</evidence>
<dbReference type="Proteomes" id="UP000526942">
    <property type="component" value="Unassembled WGS sequence"/>
</dbReference>
<evidence type="ECO:0000256" key="1">
    <source>
        <dbReference type="ARBA" id="ARBA00005505"/>
    </source>
</evidence>
<comment type="similarity">
    <text evidence="1">Belongs to the protein kinase superfamily. CAMK Ser/Thr protein kinase family. PIM subfamily.</text>
</comment>
<evidence type="ECO:0000256" key="4">
    <source>
        <dbReference type="ARBA" id="ARBA00022679"/>
    </source>
</evidence>
<accession>A0A7L0G2I0</accession>
<dbReference type="AlphaFoldDB" id="A0A7L0G2I0"/>
<dbReference type="PROSITE" id="PS50011">
    <property type="entry name" value="PROTEIN_KINASE_DOM"/>
    <property type="match status" value="1"/>
</dbReference>
<keyword evidence="5" id="KW-0547">Nucleotide-binding</keyword>
<gene>
    <name evidence="11" type="primary">Pim3_2</name>
    <name evidence="11" type="ORF">CORCON_R00380</name>
</gene>
<keyword evidence="6 11" id="KW-0418">Kinase</keyword>
<dbReference type="GO" id="GO:0004674">
    <property type="term" value="F:protein serine/threonine kinase activity"/>
    <property type="evidence" value="ECO:0007669"/>
    <property type="project" value="UniProtKB-KW"/>
</dbReference>
<dbReference type="EC" id="2.7.11.1" evidence="2"/>
<dbReference type="OrthoDB" id="10252171at2759"/>
<dbReference type="PANTHER" id="PTHR22984">
    <property type="entry name" value="SERINE/THREONINE-PROTEIN KINASE PIM"/>
    <property type="match status" value="1"/>
</dbReference>
<comment type="catalytic activity">
    <reaction evidence="8">
        <text>L-threonyl-[protein] + ATP = O-phospho-L-threonyl-[protein] + ADP + H(+)</text>
        <dbReference type="Rhea" id="RHEA:46608"/>
        <dbReference type="Rhea" id="RHEA-COMP:11060"/>
        <dbReference type="Rhea" id="RHEA-COMP:11605"/>
        <dbReference type="ChEBI" id="CHEBI:15378"/>
        <dbReference type="ChEBI" id="CHEBI:30013"/>
        <dbReference type="ChEBI" id="CHEBI:30616"/>
        <dbReference type="ChEBI" id="CHEBI:61977"/>
        <dbReference type="ChEBI" id="CHEBI:456216"/>
        <dbReference type="EC" id="2.7.11.1"/>
    </reaction>
</comment>
<keyword evidence="12" id="KW-1185">Reference proteome</keyword>
<dbReference type="EMBL" id="VXAM01001962">
    <property type="protein sequence ID" value="NXK00843.1"/>
    <property type="molecule type" value="Genomic_DNA"/>
</dbReference>
<proteinExistence type="inferred from homology"/>
<dbReference type="GO" id="GO:0043066">
    <property type="term" value="P:negative regulation of apoptotic process"/>
    <property type="evidence" value="ECO:0007669"/>
    <property type="project" value="TreeGrafter"/>
</dbReference>
<evidence type="ECO:0000256" key="5">
    <source>
        <dbReference type="ARBA" id="ARBA00022741"/>
    </source>
</evidence>
<keyword evidence="4" id="KW-0808">Transferase</keyword>
<dbReference type="PROSITE" id="PS00108">
    <property type="entry name" value="PROTEIN_KINASE_ST"/>
    <property type="match status" value="1"/>
</dbReference>
<evidence type="ECO:0000313" key="11">
    <source>
        <dbReference type="EMBL" id="NXK00843.1"/>
    </source>
</evidence>
<dbReference type="PANTHER" id="PTHR22984:SF11">
    <property type="entry name" value="AURORA KINASE-RELATED"/>
    <property type="match status" value="1"/>
</dbReference>
<feature type="non-terminal residue" evidence="11">
    <location>
        <position position="1"/>
    </location>
</feature>
<evidence type="ECO:0000256" key="3">
    <source>
        <dbReference type="ARBA" id="ARBA00022527"/>
    </source>
</evidence>
<evidence type="ECO:0000256" key="6">
    <source>
        <dbReference type="ARBA" id="ARBA00022777"/>
    </source>
</evidence>
<protein>
    <recommendedName>
        <fullName evidence="2">non-specific serine/threonine protein kinase</fullName>
        <ecNumber evidence="2">2.7.11.1</ecNumber>
    </recommendedName>
</protein>
<feature type="non-terminal residue" evidence="11">
    <location>
        <position position="93"/>
    </location>
</feature>
<dbReference type="InterPro" id="IPR011009">
    <property type="entry name" value="Kinase-like_dom_sf"/>
</dbReference>
<dbReference type="SUPFAM" id="SSF56112">
    <property type="entry name" value="Protein kinase-like (PK-like)"/>
    <property type="match status" value="1"/>
</dbReference>
<dbReference type="Gene3D" id="1.10.510.10">
    <property type="entry name" value="Transferase(Phosphotransferase) domain 1"/>
    <property type="match status" value="1"/>
</dbReference>
<organism evidence="11 12">
    <name type="scientific">Corythaixoides concolor</name>
    <name type="common">Grey go-away-bird</name>
    <dbReference type="NCBI Taxonomy" id="103956"/>
    <lineage>
        <taxon>Eukaryota</taxon>
        <taxon>Metazoa</taxon>
        <taxon>Chordata</taxon>
        <taxon>Craniata</taxon>
        <taxon>Vertebrata</taxon>
        <taxon>Euteleostomi</taxon>
        <taxon>Archelosauria</taxon>
        <taxon>Archosauria</taxon>
        <taxon>Dinosauria</taxon>
        <taxon>Saurischia</taxon>
        <taxon>Theropoda</taxon>
        <taxon>Coelurosauria</taxon>
        <taxon>Aves</taxon>
        <taxon>Neognathae</taxon>
        <taxon>Neoaves</taxon>
        <taxon>Otidimorphae</taxon>
        <taxon>Musophagiformes</taxon>
        <taxon>Musophagidae</taxon>
        <taxon>Corythaixoides</taxon>
    </lineage>
</organism>
<evidence type="ECO:0000259" key="10">
    <source>
        <dbReference type="PROSITE" id="PS50011"/>
    </source>
</evidence>
<evidence type="ECO:0000256" key="8">
    <source>
        <dbReference type="ARBA" id="ARBA00047899"/>
    </source>
</evidence>
<keyword evidence="3" id="KW-0723">Serine/threonine-protein kinase</keyword>
<comment type="catalytic activity">
    <reaction evidence="9">
        <text>L-seryl-[protein] + ATP = O-phospho-L-seryl-[protein] + ADP + H(+)</text>
        <dbReference type="Rhea" id="RHEA:17989"/>
        <dbReference type="Rhea" id="RHEA-COMP:9863"/>
        <dbReference type="Rhea" id="RHEA-COMP:11604"/>
        <dbReference type="ChEBI" id="CHEBI:15378"/>
        <dbReference type="ChEBI" id="CHEBI:29999"/>
        <dbReference type="ChEBI" id="CHEBI:30616"/>
        <dbReference type="ChEBI" id="CHEBI:83421"/>
        <dbReference type="ChEBI" id="CHEBI:456216"/>
        <dbReference type="EC" id="2.7.11.1"/>
    </reaction>
</comment>
<feature type="domain" description="Protein kinase" evidence="10">
    <location>
        <begin position="1"/>
        <end position="93"/>
    </location>
</feature>
<keyword evidence="7" id="KW-0067">ATP-binding</keyword>
<dbReference type="GO" id="GO:0005737">
    <property type="term" value="C:cytoplasm"/>
    <property type="evidence" value="ECO:0007669"/>
    <property type="project" value="TreeGrafter"/>
</dbReference>
<dbReference type="InterPro" id="IPR000719">
    <property type="entry name" value="Prot_kinase_dom"/>
</dbReference>
<evidence type="ECO:0000256" key="2">
    <source>
        <dbReference type="ARBA" id="ARBA00012513"/>
    </source>
</evidence>
<reference evidence="11 12" key="1">
    <citation type="submission" date="2019-09" db="EMBL/GenBank/DDBJ databases">
        <title>Bird 10,000 Genomes (B10K) Project - Family phase.</title>
        <authorList>
            <person name="Zhang G."/>
        </authorList>
    </citation>
    <scope>NUCLEOTIDE SEQUENCE [LARGE SCALE GENOMIC DNA]</scope>
    <source>
        <strain evidence="11">B10K-DU-011-20</strain>
        <tissue evidence="11">Muscle</tissue>
    </source>
</reference>
<name>A0A7L0G2I0_CORCN</name>